<name>A0ABR4IXP8_9EURO</name>
<accession>A0ABR4IXP8</accession>
<keyword evidence="2" id="KW-1185">Reference proteome</keyword>
<evidence type="ECO:0000313" key="2">
    <source>
        <dbReference type="Proteomes" id="UP001610335"/>
    </source>
</evidence>
<reference evidence="1 2" key="1">
    <citation type="submission" date="2024-07" db="EMBL/GenBank/DDBJ databases">
        <title>Section-level genome sequencing and comparative genomics of Aspergillus sections Usti and Cavernicolus.</title>
        <authorList>
            <consortium name="Lawrence Berkeley National Laboratory"/>
            <person name="Nybo J.L."/>
            <person name="Vesth T.C."/>
            <person name="Theobald S."/>
            <person name="Frisvad J.C."/>
            <person name="Larsen T.O."/>
            <person name="Kjaerboelling I."/>
            <person name="Rothschild-Mancinelli K."/>
            <person name="Lyhne E.K."/>
            <person name="Kogle M.E."/>
            <person name="Barry K."/>
            <person name="Clum A."/>
            <person name="Na H."/>
            <person name="Ledsgaard L."/>
            <person name="Lin J."/>
            <person name="Lipzen A."/>
            <person name="Kuo A."/>
            <person name="Riley R."/>
            <person name="Mondo S."/>
            <person name="LaButti K."/>
            <person name="Haridas S."/>
            <person name="Pangalinan J."/>
            <person name="Salamov A.A."/>
            <person name="Simmons B.A."/>
            <person name="Magnuson J.K."/>
            <person name="Chen J."/>
            <person name="Drula E."/>
            <person name="Henrissat B."/>
            <person name="Wiebenga A."/>
            <person name="Lubbers R.J."/>
            <person name="Gomes A.C."/>
            <person name="Makela M.R."/>
            <person name="Stajich J."/>
            <person name="Grigoriev I.V."/>
            <person name="Mortensen U.H."/>
            <person name="De vries R.P."/>
            <person name="Baker S.E."/>
            <person name="Andersen M.R."/>
        </authorList>
    </citation>
    <scope>NUCLEOTIDE SEQUENCE [LARGE SCALE GENOMIC DNA]</scope>
    <source>
        <strain evidence="1 2">CBS 600.67</strain>
    </source>
</reference>
<dbReference type="Proteomes" id="UP001610335">
    <property type="component" value="Unassembled WGS sequence"/>
</dbReference>
<dbReference type="EMBL" id="JBFXLS010000006">
    <property type="protein sequence ID" value="KAL2832546.1"/>
    <property type="molecule type" value="Genomic_DNA"/>
</dbReference>
<protein>
    <submittedName>
        <fullName evidence="1">Uncharacterized protein</fullName>
    </submittedName>
</protein>
<proteinExistence type="predicted"/>
<organism evidence="1 2">
    <name type="scientific">Aspergillus cavernicola</name>
    <dbReference type="NCBI Taxonomy" id="176166"/>
    <lineage>
        <taxon>Eukaryota</taxon>
        <taxon>Fungi</taxon>
        <taxon>Dikarya</taxon>
        <taxon>Ascomycota</taxon>
        <taxon>Pezizomycotina</taxon>
        <taxon>Eurotiomycetes</taxon>
        <taxon>Eurotiomycetidae</taxon>
        <taxon>Eurotiales</taxon>
        <taxon>Aspergillaceae</taxon>
        <taxon>Aspergillus</taxon>
        <taxon>Aspergillus subgen. Nidulantes</taxon>
    </lineage>
</organism>
<comment type="caution">
    <text evidence="1">The sequence shown here is derived from an EMBL/GenBank/DDBJ whole genome shotgun (WGS) entry which is preliminary data.</text>
</comment>
<sequence>MIRPLQLYGLRKHMQEFEFHAGKHPNHRHMIWPCETQRDSDPGDYDMIRNASQALHKTLTTAWYCSQVTHLNHSAKLFVNSKVDHGVSLDRVIFSESLCVDIKPSNTLHLSIRSYSQTYLDKNCPSHALHGPRYHEIVKWCLEYHFGFGADVQKPQLQTAVDDDVLVGLSAMIAMLDISREH</sequence>
<gene>
    <name evidence="1" type="ORF">BDW59DRAFT_157369</name>
</gene>
<evidence type="ECO:0000313" key="1">
    <source>
        <dbReference type="EMBL" id="KAL2832546.1"/>
    </source>
</evidence>